<dbReference type="PANTHER" id="PTHR11839:SF1">
    <property type="entry name" value="ADP-SUGAR PYROPHOSPHATASE"/>
    <property type="match status" value="1"/>
</dbReference>
<feature type="domain" description="Nudix hydrolase" evidence="2">
    <location>
        <begin position="48"/>
        <end position="193"/>
    </location>
</feature>
<dbReference type="EMBL" id="JAODAN010000001">
    <property type="protein sequence ID" value="KAK1927689.1"/>
    <property type="molecule type" value="Genomic_DNA"/>
</dbReference>
<keyword evidence="1" id="KW-0378">Hydrolase</keyword>
<dbReference type="GO" id="GO:0005634">
    <property type="term" value="C:nucleus"/>
    <property type="evidence" value="ECO:0007669"/>
    <property type="project" value="TreeGrafter"/>
</dbReference>
<evidence type="ECO:0000313" key="4">
    <source>
        <dbReference type="Proteomes" id="UP001182556"/>
    </source>
</evidence>
<dbReference type="InterPro" id="IPR020084">
    <property type="entry name" value="NUDIX_hydrolase_CS"/>
</dbReference>
<dbReference type="AlphaFoldDB" id="A0AAD9FWQ0"/>
<evidence type="ECO:0000256" key="1">
    <source>
        <dbReference type="ARBA" id="ARBA00022801"/>
    </source>
</evidence>
<reference evidence="3" key="1">
    <citation type="submission" date="2023-02" db="EMBL/GenBank/DDBJ databases">
        <title>Identification and recombinant expression of a fungal hydrolase from Papiliotrema laurentii that hydrolyzes apple cutin and clears colloidal polyester polyurethane.</title>
        <authorList>
            <consortium name="DOE Joint Genome Institute"/>
            <person name="Roman V.A."/>
            <person name="Bojanowski C."/>
            <person name="Crable B.R."/>
            <person name="Wagner D.N."/>
            <person name="Hung C.S."/>
            <person name="Nadeau L.J."/>
            <person name="Schratz L."/>
            <person name="Haridas S."/>
            <person name="Pangilinan J."/>
            <person name="Lipzen A."/>
            <person name="Na H."/>
            <person name="Yan M."/>
            <person name="Ng V."/>
            <person name="Grigoriev I.V."/>
            <person name="Spatafora J.W."/>
            <person name="Barlow D."/>
            <person name="Biffinger J."/>
            <person name="Kelley-Loughnane N."/>
            <person name="Varaljay V.A."/>
            <person name="Crookes-Goodson W.J."/>
        </authorList>
    </citation>
    <scope>NUCLEOTIDE SEQUENCE</scope>
    <source>
        <strain evidence="3">5307AH</strain>
    </source>
</reference>
<evidence type="ECO:0000313" key="3">
    <source>
        <dbReference type="EMBL" id="KAK1927689.1"/>
    </source>
</evidence>
<dbReference type="PANTHER" id="PTHR11839">
    <property type="entry name" value="UDP/ADP-SUGAR PYROPHOSPHATASE"/>
    <property type="match status" value="1"/>
</dbReference>
<dbReference type="FunFam" id="3.90.79.10:FF:000016">
    <property type="entry name" value="ADP-sugar pyrophosphatase isoform X1"/>
    <property type="match status" value="1"/>
</dbReference>
<keyword evidence="4" id="KW-1185">Reference proteome</keyword>
<accession>A0AAD9FWQ0</accession>
<dbReference type="GO" id="GO:0047631">
    <property type="term" value="F:ADP-ribose diphosphatase activity"/>
    <property type="evidence" value="ECO:0007669"/>
    <property type="project" value="TreeGrafter"/>
</dbReference>
<protein>
    <submittedName>
        <fullName evidence="3">Phosphoribosyl-ATP diphosphatase</fullName>
    </submittedName>
</protein>
<evidence type="ECO:0000259" key="2">
    <source>
        <dbReference type="PROSITE" id="PS51462"/>
    </source>
</evidence>
<dbReference type="SUPFAM" id="SSF55811">
    <property type="entry name" value="Nudix"/>
    <property type="match status" value="1"/>
</dbReference>
<dbReference type="CDD" id="cd18888">
    <property type="entry name" value="NUDIX_ADPRase_Nudt5"/>
    <property type="match status" value="1"/>
</dbReference>
<dbReference type="Gene3D" id="3.90.79.10">
    <property type="entry name" value="Nucleoside Triphosphate Pyrophosphohydrolase"/>
    <property type="match status" value="1"/>
</dbReference>
<dbReference type="Proteomes" id="UP001182556">
    <property type="component" value="Unassembled WGS sequence"/>
</dbReference>
<proteinExistence type="predicted"/>
<dbReference type="InterPro" id="IPR015797">
    <property type="entry name" value="NUDIX_hydrolase-like_dom_sf"/>
</dbReference>
<gene>
    <name evidence="3" type="ORF">DB88DRAFT_507761</name>
</gene>
<dbReference type="PROSITE" id="PS00893">
    <property type="entry name" value="NUDIX_BOX"/>
    <property type="match status" value="1"/>
</dbReference>
<name>A0AAD9FWQ0_PAPLA</name>
<dbReference type="InterPro" id="IPR000086">
    <property type="entry name" value="NUDIX_hydrolase_dom"/>
</dbReference>
<dbReference type="GO" id="GO:0006753">
    <property type="term" value="P:nucleoside phosphate metabolic process"/>
    <property type="evidence" value="ECO:0007669"/>
    <property type="project" value="TreeGrafter"/>
</dbReference>
<dbReference type="GO" id="GO:0019693">
    <property type="term" value="P:ribose phosphate metabolic process"/>
    <property type="evidence" value="ECO:0007669"/>
    <property type="project" value="TreeGrafter"/>
</dbReference>
<organism evidence="3 4">
    <name type="scientific">Papiliotrema laurentii</name>
    <name type="common">Cryptococcus laurentii</name>
    <dbReference type="NCBI Taxonomy" id="5418"/>
    <lineage>
        <taxon>Eukaryota</taxon>
        <taxon>Fungi</taxon>
        <taxon>Dikarya</taxon>
        <taxon>Basidiomycota</taxon>
        <taxon>Agaricomycotina</taxon>
        <taxon>Tremellomycetes</taxon>
        <taxon>Tremellales</taxon>
        <taxon>Rhynchogastremaceae</taxon>
        <taxon>Papiliotrema</taxon>
    </lineage>
</organism>
<comment type="caution">
    <text evidence="3">The sequence shown here is derived from an EMBL/GenBank/DDBJ whole genome shotgun (WGS) entry which is preliminary data.</text>
</comment>
<dbReference type="Pfam" id="PF00293">
    <property type="entry name" value="NUDIX"/>
    <property type="match status" value="1"/>
</dbReference>
<dbReference type="PROSITE" id="PS51462">
    <property type="entry name" value="NUDIX"/>
    <property type="match status" value="1"/>
</dbReference>
<sequence>MSQKPEILSVEEYKTDAKWLKLENIKWKDQTGKERGWEAANRSTRSKAGVDSVHILAILDHPSKPPSTIIIEQFRPPAGATVIELPAGLVDEGEDAESTALRELHEETGYGTGKSGDGVSVEDVSSVLVKDPGMTGANFNLVTVKVKLNENDPEPEQHLEEGEHIVKRVVPLKDLYDVLQTYAKDGFVVDGLLGSIALGWKLAGKYA</sequence>